<dbReference type="Proteomes" id="UP000002171">
    <property type="component" value="Unassembled WGS sequence"/>
</dbReference>
<evidence type="ECO:0000256" key="1">
    <source>
        <dbReference type="ARBA" id="ARBA00001947"/>
    </source>
</evidence>
<dbReference type="GO" id="GO:0046872">
    <property type="term" value="F:metal ion binding"/>
    <property type="evidence" value="ECO:0007669"/>
    <property type="project" value="UniProtKB-KW"/>
</dbReference>
<reference evidence="7 8" key="1">
    <citation type="submission" date="2006-02" db="EMBL/GenBank/DDBJ databases">
        <authorList>
            <person name="Pinhassi J."/>
            <person name="Pedros-Alio C."/>
            <person name="Ferriera S."/>
            <person name="Johnson J."/>
            <person name="Kravitz S."/>
            <person name="Halpern A."/>
            <person name="Remington K."/>
            <person name="Beeson K."/>
            <person name="Tran B."/>
            <person name="Rogers Y.-H."/>
            <person name="Friedman R."/>
            <person name="Venter J.C."/>
        </authorList>
    </citation>
    <scope>NUCLEOTIDE SEQUENCE [LARGE SCALE GENOMIC DNA]</scope>
    <source>
        <strain evidence="7 8">MED92</strain>
    </source>
</reference>
<dbReference type="AlphaFoldDB" id="A0A7U8C868"/>
<dbReference type="EMBL" id="AAOW01000005">
    <property type="protein sequence ID" value="EAR61880.1"/>
    <property type="molecule type" value="Genomic_DNA"/>
</dbReference>
<evidence type="ECO:0000256" key="3">
    <source>
        <dbReference type="ARBA" id="ARBA00010286"/>
    </source>
</evidence>
<dbReference type="RefSeq" id="WP_007022615.1">
    <property type="nucleotide sequence ID" value="NZ_CH724127.1"/>
</dbReference>
<evidence type="ECO:0000313" key="8">
    <source>
        <dbReference type="Proteomes" id="UP000002171"/>
    </source>
</evidence>
<evidence type="ECO:0000256" key="2">
    <source>
        <dbReference type="ARBA" id="ARBA00002368"/>
    </source>
</evidence>
<dbReference type="InterPro" id="IPR011059">
    <property type="entry name" value="Metal-dep_hydrolase_composite"/>
</dbReference>
<dbReference type="GO" id="GO:0005737">
    <property type="term" value="C:cytoplasm"/>
    <property type="evidence" value="ECO:0007669"/>
    <property type="project" value="TreeGrafter"/>
</dbReference>
<feature type="domain" description="Amidohydrolase-related" evidence="6">
    <location>
        <begin position="52"/>
        <end position="424"/>
    </location>
</feature>
<dbReference type="GO" id="GO:0004038">
    <property type="term" value="F:allantoinase activity"/>
    <property type="evidence" value="ECO:0007669"/>
    <property type="project" value="TreeGrafter"/>
</dbReference>
<keyword evidence="8" id="KW-1185">Reference proteome</keyword>
<dbReference type="Pfam" id="PF01979">
    <property type="entry name" value="Amidohydro_1"/>
    <property type="match status" value="1"/>
</dbReference>
<dbReference type="OrthoDB" id="5687299at2"/>
<comment type="function">
    <text evidence="2">Catalyzes the reversible cyclization of carbamoyl aspartate to dihydroorotate.</text>
</comment>
<accession>A0A7U8C868</accession>
<dbReference type="Gene3D" id="3.20.20.140">
    <property type="entry name" value="Metal-dependent hydrolases"/>
    <property type="match status" value="1"/>
</dbReference>
<dbReference type="InterPro" id="IPR002195">
    <property type="entry name" value="Dihydroorotase_CS"/>
</dbReference>
<keyword evidence="5" id="KW-0378">Hydrolase</keyword>
<protein>
    <submittedName>
        <fullName evidence="7">Allantoinase</fullName>
    </submittedName>
</protein>
<dbReference type="InterPro" id="IPR050138">
    <property type="entry name" value="DHOase/Allantoinase_Hydrolase"/>
</dbReference>
<name>A0A7U8C868_NEPCE</name>
<dbReference type="InterPro" id="IPR006680">
    <property type="entry name" value="Amidohydro-rel"/>
</dbReference>
<dbReference type="PROSITE" id="PS00483">
    <property type="entry name" value="DIHYDROOROTASE_2"/>
    <property type="match status" value="1"/>
</dbReference>
<dbReference type="SUPFAM" id="SSF51338">
    <property type="entry name" value="Composite domain of metallo-dependent hydrolases"/>
    <property type="match status" value="1"/>
</dbReference>
<comment type="similarity">
    <text evidence="3">Belongs to the metallo-dependent hydrolases superfamily. DHOase family. Class I DHOase subfamily.</text>
</comment>
<comment type="cofactor">
    <cofactor evidence="1">
        <name>Zn(2+)</name>
        <dbReference type="ChEBI" id="CHEBI:29105"/>
    </cofactor>
</comment>
<evidence type="ECO:0000256" key="5">
    <source>
        <dbReference type="ARBA" id="ARBA00022801"/>
    </source>
</evidence>
<gene>
    <name evidence="7" type="ORF">MED92_02993</name>
</gene>
<organism evidence="7 8">
    <name type="scientific">Neptuniibacter caesariensis</name>
    <dbReference type="NCBI Taxonomy" id="207954"/>
    <lineage>
        <taxon>Bacteria</taxon>
        <taxon>Pseudomonadati</taxon>
        <taxon>Pseudomonadota</taxon>
        <taxon>Gammaproteobacteria</taxon>
        <taxon>Oceanospirillales</taxon>
        <taxon>Oceanospirillaceae</taxon>
        <taxon>Neptuniibacter</taxon>
    </lineage>
</organism>
<dbReference type="SUPFAM" id="SSF51556">
    <property type="entry name" value="Metallo-dependent hydrolases"/>
    <property type="match status" value="1"/>
</dbReference>
<evidence type="ECO:0000256" key="4">
    <source>
        <dbReference type="ARBA" id="ARBA00022723"/>
    </source>
</evidence>
<dbReference type="GO" id="GO:0006145">
    <property type="term" value="P:purine nucleobase catabolic process"/>
    <property type="evidence" value="ECO:0007669"/>
    <property type="project" value="TreeGrafter"/>
</dbReference>
<dbReference type="InterPro" id="IPR032466">
    <property type="entry name" value="Metal_Hydrolase"/>
</dbReference>
<proteinExistence type="inferred from homology"/>
<evidence type="ECO:0000313" key="7">
    <source>
        <dbReference type="EMBL" id="EAR61880.1"/>
    </source>
</evidence>
<dbReference type="NCBIfam" id="NF006688">
    <property type="entry name" value="PRK09236.1"/>
    <property type="match status" value="1"/>
</dbReference>
<dbReference type="PANTHER" id="PTHR43668:SF4">
    <property type="entry name" value="ALLANTOINASE"/>
    <property type="match status" value="1"/>
</dbReference>
<comment type="caution">
    <text evidence="7">The sequence shown here is derived from an EMBL/GenBank/DDBJ whole genome shotgun (WGS) entry which is preliminary data.</text>
</comment>
<evidence type="ECO:0000259" key="6">
    <source>
        <dbReference type="Pfam" id="PF01979"/>
    </source>
</evidence>
<sequence>MTSTLIKNCTLVNEGQIIEADLRIQKGRIEQIGSELSAQTKDQIVDAEGAWLLPGMIDDQVHFREPGLTHKGTIASESKAAVAGGITSYMEMPNVSPSTTTIDALHKKYEIARVSSAANYAFYLGATEDNLEEIKALDPQTACGVKVFMGASTGNLLVENPVALEGIFRDSPVLIVTHCESGPVISQNQKRYDDKGIQPVIQDHPIIRDAEACYRSSSCAVQLARKYSSQLHVLHITTEKELALFEAGPVQGKNITAEACVHHLWFSDQNYPEKRNLIRCNPANKSATDRHALIAALHDGRIDIIATDHAPHTWDEKQQPYPQAPAGLPLVEHALLSLIDHVKAGRMSIEQVVEKVCHNPAIRYGIRERGYLREGYFADLVLVDPKGSTAVSHGDVRYLCGWSPFDSHTFQSKILSTWVNGSQVFDGSHAYPMPGTAAALRFDRS</sequence>
<dbReference type="Gene3D" id="2.30.40.10">
    <property type="entry name" value="Urease, subunit C, domain 1"/>
    <property type="match status" value="1"/>
</dbReference>
<dbReference type="PANTHER" id="PTHR43668">
    <property type="entry name" value="ALLANTOINASE"/>
    <property type="match status" value="1"/>
</dbReference>
<keyword evidence="4" id="KW-0479">Metal-binding</keyword>
<dbReference type="CDD" id="cd01318">
    <property type="entry name" value="DHOase_IIb"/>
    <property type="match status" value="1"/>
</dbReference>